<organism evidence="4 5">
    <name type="scientific">Canis lupus familiaris</name>
    <name type="common">Dog</name>
    <name type="synonym">Canis familiaris</name>
    <dbReference type="NCBI Taxonomy" id="9615"/>
    <lineage>
        <taxon>Eukaryota</taxon>
        <taxon>Metazoa</taxon>
        <taxon>Chordata</taxon>
        <taxon>Craniata</taxon>
        <taxon>Vertebrata</taxon>
        <taxon>Euteleostomi</taxon>
        <taxon>Mammalia</taxon>
        <taxon>Eutheria</taxon>
        <taxon>Laurasiatheria</taxon>
        <taxon>Carnivora</taxon>
        <taxon>Caniformia</taxon>
        <taxon>Canidae</taxon>
        <taxon>Canis</taxon>
    </lineage>
</organism>
<dbReference type="InterPro" id="IPR012677">
    <property type="entry name" value="Nucleotide-bd_a/b_plait_sf"/>
</dbReference>
<feature type="domain" description="RRM" evidence="3">
    <location>
        <begin position="14"/>
        <end position="87"/>
    </location>
</feature>
<evidence type="ECO:0000256" key="2">
    <source>
        <dbReference type="SAM" id="MobiDB-lite"/>
    </source>
</evidence>
<feature type="region of interest" description="Disordered" evidence="2">
    <location>
        <begin position="171"/>
        <end position="190"/>
    </location>
</feature>
<dbReference type="PROSITE" id="PS50102">
    <property type="entry name" value="RRM"/>
    <property type="match status" value="1"/>
</dbReference>
<feature type="compositionally biased region" description="Low complexity" evidence="2">
    <location>
        <begin position="123"/>
        <end position="136"/>
    </location>
</feature>
<sequence length="240" mass="27511">TDGYQRGGGMEEKTKVYVGNLGTGVSRRELKRAFSYYGPLRTVWIVKNPPGFPFVEFEDPTHAEDAVQDLDGKVICGSRMRVELPTGMLWRSDFENRPLAQHSFGPSDKCGKKGHHAYDCHHYSQQRGSRLQSRSYLRSRGRRYSHSCSRSREKGQDQDLLDQQNQLNTEDLGLSRSLSTKRNHSPSGMKFSSSSFREKLFRLHYYKGFVMSRKFNLGRLFQSSNQNGPGLLLCKFTAIR</sequence>
<accession>A0A8C0REV3</accession>
<evidence type="ECO:0000259" key="3">
    <source>
        <dbReference type="PROSITE" id="PS50102"/>
    </source>
</evidence>
<dbReference type="Gene3D" id="3.30.70.330">
    <property type="match status" value="1"/>
</dbReference>
<dbReference type="Pfam" id="PF00076">
    <property type="entry name" value="RRM_1"/>
    <property type="match status" value="1"/>
</dbReference>
<feature type="region of interest" description="Disordered" evidence="2">
    <location>
        <begin position="122"/>
        <end position="163"/>
    </location>
</feature>
<keyword evidence="1" id="KW-0694">RNA-binding</keyword>
<dbReference type="Ensembl" id="ENSCAFT00030013996.1">
    <property type="protein sequence ID" value="ENSCAFP00030012217.1"/>
    <property type="gene ID" value="ENSCAFG00030007592.1"/>
</dbReference>
<proteinExistence type="predicted"/>
<dbReference type="SUPFAM" id="SSF54928">
    <property type="entry name" value="RNA-binding domain, RBD"/>
    <property type="match status" value="1"/>
</dbReference>
<dbReference type="Proteomes" id="UP000694429">
    <property type="component" value="Chromosome 15"/>
</dbReference>
<dbReference type="InterPro" id="IPR035979">
    <property type="entry name" value="RBD_domain_sf"/>
</dbReference>
<dbReference type="PANTHER" id="PTHR23147">
    <property type="entry name" value="SERINE/ARGININE RICH SPLICING FACTOR"/>
    <property type="match status" value="1"/>
</dbReference>
<evidence type="ECO:0000256" key="1">
    <source>
        <dbReference type="PROSITE-ProRule" id="PRU00176"/>
    </source>
</evidence>
<reference evidence="4" key="1">
    <citation type="submission" date="2019-03" db="EMBL/GenBank/DDBJ databases">
        <authorList>
            <person name="Warren W.C."/>
            <person name="Johnson G.S."/>
        </authorList>
    </citation>
    <scope>NUCLEOTIDE SEQUENCE [LARGE SCALE GENOMIC DNA]</scope>
    <source>
        <strain evidence="4">Basenji</strain>
    </source>
</reference>
<dbReference type="GO" id="GO:0003723">
    <property type="term" value="F:RNA binding"/>
    <property type="evidence" value="ECO:0007669"/>
    <property type="project" value="UniProtKB-UniRule"/>
</dbReference>
<dbReference type="SMART" id="SM00360">
    <property type="entry name" value="RRM"/>
    <property type="match status" value="1"/>
</dbReference>
<evidence type="ECO:0000313" key="4">
    <source>
        <dbReference type="Ensembl" id="ENSCAFP00030012217.1"/>
    </source>
</evidence>
<dbReference type="FunFam" id="3.30.70.330:FF:001074">
    <property type="entry name" value="Splicing factor, arginine/serine-rich 7"/>
    <property type="match status" value="1"/>
</dbReference>
<protein>
    <recommendedName>
        <fullName evidence="3">RRM domain-containing protein</fullName>
    </recommendedName>
</protein>
<dbReference type="InterPro" id="IPR050907">
    <property type="entry name" value="SRSF"/>
</dbReference>
<name>A0A8C0REV3_CANLF</name>
<evidence type="ECO:0000313" key="5">
    <source>
        <dbReference type="Proteomes" id="UP000694429"/>
    </source>
</evidence>
<reference evidence="4" key="2">
    <citation type="submission" date="2025-08" db="UniProtKB">
        <authorList>
            <consortium name="Ensembl"/>
        </authorList>
    </citation>
    <scope>IDENTIFICATION</scope>
</reference>
<dbReference type="InterPro" id="IPR000504">
    <property type="entry name" value="RRM_dom"/>
</dbReference>
<dbReference type="AlphaFoldDB" id="A0A8C0REV3"/>